<feature type="region of interest" description="Disordered" evidence="1">
    <location>
        <begin position="258"/>
        <end position="336"/>
    </location>
</feature>
<organism evidence="2 3">
    <name type="scientific">Symbiodinium necroappetens</name>
    <dbReference type="NCBI Taxonomy" id="1628268"/>
    <lineage>
        <taxon>Eukaryota</taxon>
        <taxon>Sar</taxon>
        <taxon>Alveolata</taxon>
        <taxon>Dinophyceae</taxon>
        <taxon>Suessiales</taxon>
        <taxon>Symbiodiniaceae</taxon>
        <taxon>Symbiodinium</taxon>
    </lineage>
</organism>
<proteinExistence type="predicted"/>
<feature type="compositionally biased region" description="Basic and acidic residues" evidence="1">
    <location>
        <begin position="590"/>
        <end position="602"/>
    </location>
</feature>
<dbReference type="AlphaFoldDB" id="A0A812WJP9"/>
<feature type="compositionally biased region" description="Polar residues" evidence="1">
    <location>
        <begin position="300"/>
        <end position="317"/>
    </location>
</feature>
<feature type="compositionally biased region" description="Polar residues" evidence="1">
    <location>
        <begin position="488"/>
        <end position="502"/>
    </location>
</feature>
<feature type="region of interest" description="Disordered" evidence="1">
    <location>
        <begin position="357"/>
        <end position="707"/>
    </location>
</feature>
<feature type="compositionally biased region" description="Basic and acidic residues" evidence="1">
    <location>
        <begin position="571"/>
        <end position="583"/>
    </location>
</feature>
<sequence>MPRKVFPDGASCSDEECQGMAAIWDTHAELRERARSGKRLMQSANGDAVVLPNLENIKHNFLVLKEVVLKMSARQRLSADPAEMLAKMFLGWYDKHKAHFKEVQNFDAAVWSFKDGWIVHKMFTLLRPKVMRPETPRDATIKELWAVLIDVKRRQKEAANAVPGPEHLEGAEAEDNDDDDEASSKAMEGEASSVAMEGEASSKAMEGEASSEAMEGEASSEAMQGEASWALRRQSLTREEKLEIDSEAAGYRLAHTISESWSDEHMPRTPPELQEAVSAEPRLLTQKTLLDETPNDRSSDVCTVDSSPDEASSSTRPVFSRRPHVPSKTWNADLSPALTNEQKARILPGLSAALPAAAAPAGQGGGYAPFVAPSPAQNPDQEDTYVPEAEQSLEGLIEEMAPSPPPKNHMELDGLVNPSAASKVSEEDEPVSPCEEPASKDDQMRLILESRKAKKAKAAQKAIAADADTTAEAPAGAKRGRKPKNTEAKATSSKTAPNSSDQEALPAAAAKRGPKAKAQASHPEPMPGTGTAEPASESKAPKHKPGPKPKRAKADDPQEPESNPGAKPKRAKPDDPQEPESKRGAKPKGAKPDDPQEPESKRGAKPKRAKPDDPQEPESKPGAKPKRAKPDDPQESRAKADDPQEPAGAKPERANTDDPQEPVVASNSKPEGKPKPKGKAAMKRPAAKVPVPGPAPNDEAEQAENDVPLECELPKTFARRAMPTTAAGINKYRRIVGAFRAHVLPKLKDGQKCVAEDSLGS</sequence>
<evidence type="ECO:0000256" key="1">
    <source>
        <dbReference type="SAM" id="MobiDB-lite"/>
    </source>
</evidence>
<comment type="caution">
    <text evidence="2">The sequence shown here is derived from an EMBL/GenBank/DDBJ whole genome shotgun (WGS) entry which is preliminary data.</text>
</comment>
<feature type="compositionally biased region" description="Basic residues" evidence="1">
    <location>
        <begin position="541"/>
        <end position="551"/>
    </location>
</feature>
<feature type="compositionally biased region" description="Low complexity" evidence="1">
    <location>
        <begin position="504"/>
        <end position="520"/>
    </location>
</feature>
<evidence type="ECO:0000313" key="3">
    <source>
        <dbReference type="Proteomes" id="UP000601435"/>
    </source>
</evidence>
<feature type="compositionally biased region" description="Basic residues" evidence="1">
    <location>
        <begin position="675"/>
        <end position="686"/>
    </location>
</feature>
<dbReference type="EMBL" id="CAJNJA010034186">
    <property type="protein sequence ID" value="CAE7688800.1"/>
    <property type="molecule type" value="Genomic_DNA"/>
</dbReference>
<protein>
    <submittedName>
        <fullName evidence="2">Uncharacterized protein</fullName>
    </submittedName>
</protein>
<gene>
    <name evidence="2" type="ORF">SNEC2469_LOCUS19841</name>
</gene>
<keyword evidence="3" id="KW-1185">Reference proteome</keyword>
<feature type="compositionally biased region" description="Acidic residues" evidence="1">
    <location>
        <begin position="171"/>
        <end position="181"/>
    </location>
</feature>
<feature type="compositionally biased region" description="Basic and acidic residues" evidence="1">
    <location>
        <begin position="437"/>
        <end position="451"/>
    </location>
</feature>
<dbReference type="OrthoDB" id="441442at2759"/>
<accession>A0A812WJP9</accession>
<feature type="compositionally biased region" description="Low complexity" evidence="1">
    <location>
        <begin position="459"/>
        <end position="477"/>
    </location>
</feature>
<dbReference type="Proteomes" id="UP000601435">
    <property type="component" value="Unassembled WGS sequence"/>
</dbReference>
<feature type="compositionally biased region" description="Basic and acidic residues" evidence="1">
    <location>
        <begin position="628"/>
        <end position="642"/>
    </location>
</feature>
<name>A0A812WJP9_9DINO</name>
<feature type="compositionally biased region" description="Basic and acidic residues" evidence="1">
    <location>
        <begin position="609"/>
        <end position="621"/>
    </location>
</feature>
<feature type="compositionally biased region" description="Acidic residues" evidence="1">
    <location>
        <begin position="698"/>
        <end position="707"/>
    </location>
</feature>
<feature type="region of interest" description="Disordered" evidence="1">
    <location>
        <begin position="158"/>
        <end position="227"/>
    </location>
</feature>
<reference evidence="2" key="1">
    <citation type="submission" date="2021-02" db="EMBL/GenBank/DDBJ databases">
        <authorList>
            <person name="Dougan E. K."/>
            <person name="Rhodes N."/>
            <person name="Thang M."/>
            <person name="Chan C."/>
        </authorList>
    </citation>
    <scope>NUCLEOTIDE SEQUENCE</scope>
</reference>
<evidence type="ECO:0000313" key="2">
    <source>
        <dbReference type="EMBL" id="CAE7688800.1"/>
    </source>
</evidence>
<feature type="compositionally biased region" description="Low complexity" evidence="1">
    <location>
        <begin position="197"/>
        <end position="223"/>
    </location>
</feature>